<comment type="caution">
    <text evidence="1">The sequence shown here is derived from an EMBL/GenBank/DDBJ whole genome shotgun (WGS) entry which is preliminary data.</text>
</comment>
<reference evidence="1" key="1">
    <citation type="submission" date="2023-04" db="EMBL/GenBank/DDBJ databases">
        <title>A chromosome-level genome assembly of the parasitoid wasp Eretmocerus hayati.</title>
        <authorList>
            <person name="Zhong Y."/>
            <person name="Liu S."/>
            <person name="Liu Y."/>
        </authorList>
    </citation>
    <scope>NUCLEOTIDE SEQUENCE</scope>
    <source>
        <strain evidence="1">ZJU_SS_LIU_2023</strain>
    </source>
</reference>
<dbReference type="EMBL" id="CM056741">
    <property type="protein sequence ID" value="KAJ8681877.1"/>
    <property type="molecule type" value="Genomic_DNA"/>
</dbReference>
<name>A0ACC2PEV8_9HYME</name>
<keyword evidence="2" id="KW-1185">Reference proteome</keyword>
<evidence type="ECO:0000313" key="1">
    <source>
        <dbReference type="EMBL" id="KAJ8681877.1"/>
    </source>
</evidence>
<protein>
    <submittedName>
        <fullName evidence="1">Uncharacterized protein</fullName>
    </submittedName>
</protein>
<evidence type="ECO:0000313" key="2">
    <source>
        <dbReference type="Proteomes" id="UP001239111"/>
    </source>
</evidence>
<gene>
    <name evidence="1" type="ORF">QAD02_017669</name>
</gene>
<proteinExistence type="predicted"/>
<organism evidence="1 2">
    <name type="scientific">Eretmocerus hayati</name>
    <dbReference type="NCBI Taxonomy" id="131215"/>
    <lineage>
        <taxon>Eukaryota</taxon>
        <taxon>Metazoa</taxon>
        <taxon>Ecdysozoa</taxon>
        <taxon>Arthropoda</taxon>
        <taxon>Hexapoda</taxon>
        <taxon>Insecta</taxon>
        <taxon>Pterygota</taxon>
        <taxon>Neoptera</taxon>
        <taxon>Endopterygota</taxon>
        <taxon>Hymenoptera</taxon>
        <taxon>Apocrita</taxon>
        <taxon>Proctotrupomorpha</taxon>
        <taxon>Chalcidoidea</taxon>
        <taxon>Aphelinidae</taxon>
        <taxon>Aphelininae</taxon>
        <taxon>Eretmocerus</taxon>
    </lineage>
</organism>
<sequence length="243" mass="27447">MSEPYGKIDLDRTESTIGNAIEMTEYEKLIDQCLSDRSSKELLNNECRLITSEYTTSNTTEIMDYNTSIVNFNENLLDQNSEQSTLSTGGRMERYGAVGSDHICEIHSVGVGDEPPMNKGTDNLPNTDWEPDTIMNSGAPQPNTSKTIGIMVNDSRNILKTQLDLSNTANRANMDKSTERSTTITATKQDEDTIKRQTRSPKRNQRYACYSNSREKILRFRYSDLSDLLKQAENDCPDLDNPF</sequence>
<accession>A0ACC2PEV8</accession>
<dbReference type="Proteomes" id="UP001239111">
    <property type="component" value="Chromosome 1"/>
</dbReference>